<reference evidence="2 3" key="1">
    <citation type="submission" date="2023-11" db="EMBL/GenBank/DDBJ databases">
        <title>Halocaridina rubra genome assembly.</title>
        <authorList>
            <person name="Smith C."/>
        </authorList>
    </citation>
    <scope>NUCLEOTIDE SEQUENCE [LARGE SCALE GENOMIC DNA]</scope>
    <source>
        <strain evidence="2">EP-1</strain>
        <tissue evidence="2">Whole</tissue>
    </source>
</reference>
<dbReference type="Proteomes" id="UP001381693">
    <property type="component" value="Unassembled WGS sequence"/>
</dbReference>
<keyword evidence="3" id="KW-1185">Reference proteome</keyword>
<accession>A0AAN8XP39</accession>
<evidence type="ECO:0000313" key="3">
    <source>
        <dbReference type="Proteomes" id="UP001381693"/>
    </source>
</evidence>
<feature type="region of interest" description="Disordered" evidence="1">
    <location>
        <begin position="131"/>
        <end position="150"/>
    </location>
</feature>
<evidence type="ECO:0000256" key="1">
    <source>
        <dbReference type="SAM" id="MobiDB-lite"/>
    </source>
</evidence>
<name>A0AAN8XP39_HALRR</name>
<gene>
    <name evidence="2" type="ORF">SK128_014118</name>
</gene>
<organism evidence="2 3">
    <name type="scientific">Halocaridina rubra</name>
    <name type="common">Hawaiian red shrimp</name>
    <dbReference type="NCBI Taxonomy" id="373956"/>
    <lineage>
        <taxon>Eukaryota</taxon>
        <taxon>Metazoa</taxon>
        <taxon>Ecdysozoa</taxon>
        <taxon>Arthropoda</taxon>
        <taxon>Crustacea</taxon>
        <taxon>Multicrustacea</taxon>
        <taxon>Malacostraca</taxon>
        <taxon>Eumalacostraca</taxon>
        <taxon>Eucarida</taxon>
        <taxon>Decapoda</taxon>
        <taxon>Pleocyemata</taxon>
        <taxon>Caridea</taxon>
        <taxon>Atyoidea</taxon>
        <taxon>Atyidae</taxon>
        <taxon>Halocaridina</taxon>
    </lineage>
</organism>
<evidence type="ECO:0000313" key="2">
    <source>
        <dbReference type="EMBL" id="KAK7083099.1"/>
    </source>
</evidence>
<proteinExistence type="predicted"/>
<protein>
    <submittedName>
        <fullName evidence="2">Uncharacterized protein</fullName>
    </submittedName>
</protein>
<dbReference type="EMBL" id="JAXCGZ010003810">
    <property type="protein sequence ID" value="KAK7083099.1"/>
    <property type="molecule type" value="Genomic_DNA"/>
</dbReference>
<dbReference type="AlphaFoldDB" id="A0AAN8XP39"/>
<sequence length="183" mass="19964">MIDLAVKAKHFHGQGTTLVVVRMSNRRCTQLTVHGPAASLKKLLPGTPCSTIHSTYPLLDSRASPVNVNTSPLLAGLQEHGYHPTVKSSWVESESGALITQWIVYNRRGGPKPLTLSSPYLQTSTSSFNLSTLPSVDDEEDTTSHGTLPNKLRSRSKSIFSLATEHTPIRPTLTLKRILSVLL</sequence>
<comment type="caution">
    <text evidence="2">The sequence shown here is derived from an EMBL/GenBank/DDBJ whole genome shotgun (WGS) entry which is preliminary data.</text>
</comment>